<evidence type="ECO:0000313" key="15">
    <source>
        <dbReference type="EMBL" id="CAK6973233.1"/>
    </source>
</evidence>
<feature type="domain" description="C2H2-type" evidence="14">
    <location>
        <begin position="277"/>
        <end position="304"/>
    </location>
</feature>
<accession>A0AAV1PPK7</accession>
<evidence type="ECO:0000256" key="11">
    <source>
        <dbReference type="ARBA" id="ARBA00023242"/>
    </source>
</evidence>
<dbReference type="PROSITE" id="PS50157">
    <property type="entry name" value="ZINC_FINGER_C2H2_2"/>
    <property type="match status" value="4"/>
</dbReference>
<reference evidence="15 16" key="1">
    <citation type="submission" date="2024-01" db="EMBL/GenBank/DDBJ databases">
        <authorList>
            <person name="Alioto T."/>
            <person name="Alioto T."/>
            <person name="Gomez Garrido J."/>
        </authorList>
    </citation>
    <scope>NUCLEOTIDE SEQUENCE [LARGE SCALE GENOMIC DNA]</scope>
</reference>
<evidence type="ECO:0000256" key="9">
    <source>
        <dbReference type="ARBA" id="ARBA00023125"/>
    </source>
</evidence>
<keyword evidence="7" id="KW-0862">Zinc</keyword>
<dbReference type="FunFam" id="3.30.160.60:FF:000226">
    <property type="entry name" value="Zinc finger protein 236 variant"/>
    <property type="match status" value="1"/>
</dbReference>
<dbReference type="AlphaFoldDB" id="A0AAV1PPK7"/>
<dbReference type="Pfam" id="PF00096">
    <property type="entry name" value="zf-C2H2"/>
    <property type="match status" value="1"/>
</dbReference>
<evidence type="ECO:0000256" key="1">
    <source>
        <dbReference type="ARBA" id="ARBA00003767"/>
    </source>
</evidence>
<feature type="domain" description="C2H2-type" evidence="14">
    <location>
        <begin position="163"/>
        <end position="190"/>
    </location>
</feature>
<evidence type="ECO:0000256" key="2">
    <source>
        <dbReference type="ARBA" id="ARBA00004123"/>
    </source>
</evidence>
<feature type="domain" description="C2H2-type" evidence="14">
    <location>
        <begin position="245"/>
        <end position="276"/>
    </location>
</feature>
<feature type="compositionally biased region" description="Polar residues" evidence="13">
    <location>
        <begin position="204"/>
        <end position="222"/>
    </location>
</feature>
<dbReference type="InterPro" id="IPR036236">
    <property type="entry name" value="Znf_C2H2_sf"/>
</dbReference>
<dbReference type="PROSITE" id="PS00028">
    <property type="entry name" value="ZINC_FINGER_C2H2_1"/>
    <property type="match status" value="3"/>
</dbReference>
<keyword evidence="11" id="KW-0539">Nucleus</keyword>
<comment type="subcellular location">
    <subcellularLocation>
        <location evidence="2">Nucleus</location>
    </subcellularLocation>
</comment>
<feature type="compositionally biased region" description="Low complexity" evidence="13">
    <location>
        <begin position="61"/>
        <end position="79"/>
    </location>
</feature>
<dbReference type="FunFam" id="3.30.160.60:FF:000446">
    <property type="entry name" value="Zinc finger protein"/>
    <property type="match status" value="1"/>
</dbReference>
<evidence type="ECO:0000256" key="13">
    <source>
        <dbReference type="SAM" id="MobiDB-lite"/>
    </source>
</evidence>
<comment type="similarity">
    <text evidence="3">Belongs to the krueppel C2H2-type zinc-finger protein family.</text>
</comment>
<evidence type="ECO:0000256" key="10">
    <source>
        <dbReference type="ARBA" id="ARBA00023163"/>
    </source>
</evidence>
<feature type="region of interest" description="Disordered" evidence="13">
    <location>
        <begin position="59"/>
        <end position="100"/>
    </location>
</feature>
<feature type="region of interest" description="Disordered" evidence="13">
    <location>
        <begin position="204"/>
        <end position="229"/>
    </location>
</feature>
<name>A0AAV1PPK7_SCOSC</name>
<evidence type="ECO:0000256" key="7">
    <source>
        <dbReference type="ARBA" id="ARBA00022833"/>
    </source>
</evidence>
<dbReference type="GO" id="GO:0003677">
    <property type="term" value="F:DNA binding"/>
    <property type="evidence" value="ECO:0007669"/>
    <property type="project" value="UniProtKB-KW"/>
</dbReference>
<comment type="caution">
    <text evidence="15">The sequence shown here is derived from an EMBL/GenBank/DDBJ whole genome shotgun (WGS) entry which is preliminary data.</text>
</comment>
<keyword evidence="4" id="KW-0479">Metal-binding</keyword>
<feature type="compositionally biased region" description="Low complexity" evidence="13">
    <location>
        <begin position="86"/>
        <end position="97"/>
    </location>
</feature>
<evidence type="ECO:0000256" key="5">
    <source>
        <dbReference type="ARBA" id="ARBA00022737"/>
    </source>
</evidence>
<dbReference type="PANTHER" id="PTHR24377">
    <property type="entry name" value="IP01015P-RELATED"/>
    <property type="match status" value="1"/>
</dbReference>
<evidence type="ECO:0000256" key="3">
    <source>
        <dbReference type="ARBA" id="ARBA00006991"/>
    </source>
</evidence>
<gene>
    <name evidence="15" type="ORF">FSCOSCO3_A029738</name>
</gene>
<dbReference type="Gene3D" id="3.30.160.60">
    <property type="entry name" value="Classic Zinc Finger"/>
    <property type="match status" value="3"/>
</dbReference>
<evidence type="ECO:0000256" key="12">
    <source>
        <dbReference type="PROSITE-ProRule" id="PRU00042"/>
    </source>
</evidence>
<organism evidence="15 16">
    <name type="scientific">Scomber scombrus</name>
    <name type="common">Atlantic mackerel</name>
    <name type="synonym">Scomber vernalis</name>
    <dbReference type="NCBI Taxonomy" id="13677"/>
    <lineage>
        <taxon>Eukaryota</taxon>
        <taxon>Metazoa</taxon>
        <taxon>Chordata</taxon>
        <taxon>Craniata</taxon>
        <taxon>Vertebrata</taxon>
        <taxon>Euteleostomi</taxon>
        <taxon>Actinopterygii</taxon>
        <taxon>Neopterygii</taxon>
        <taxon>Teleostei</taxon>
        <taxon>Neoteleostei</taxon>
        <taxon>Acanthomorphata</taxon>
        <taxon>Pelagiaria</taxon>
        <taxon>Scombriformes</taxon>
        <taxon>Scombridae</taxon>
        <taxon>Scomber</taxon>
    </lineage>
</organism>
<feature type="domain" description="C2H2-type" evidence="14">
    <location>
        <begin position="135"/>
        <end position="162"/>
    </location>
</feature>
<dbReference type="InterPro" id="IPR050826">
    <property type="entry name" value="Krueppel_C2H2_ZnFinger"/>
</dbReference>
<dbReference type="InterPro" id="IPR013087">
    <property type="entry name" value="Znf_C2H2_type"/>
</dbReference>
<keyword evidence="5" id="KW-0677">Repeat</keyword>
<dbReference type="GO" id="GO:0008270">
    <property type="term" value="F:zinc ion binding"/>
    <property type="evidence" value="ECO:0007669"/>
    <property type="project" value="UniProtKB-KW"/>
</dbReference>
<evidence type="ECO:0000259" key="14">
    <source>
        <dbReference type="PROSITE" id="PS50157"/>
    </source>
</evidence>
<evidence type="ECO:0000256" key="8">
    <source>
        <dbReference type="ARBA" id="ARBA00023015"/>
    </source>
</evidence>
<protein>
    <submittedName>
        <fullName evidence="15">Zinc finger protein 319</fullName>
    </submittedName>
</protein>
<dbReference type="EMBL" id="CAWUFR010000225">
    <property type="protein sequence ID" value="CAK6973233.1"/>
    <property type="molecule type" value="Genomic_DNA"/>
</dbReference>
<proteinExistence type="inferred from homology"/>
<keyword evidence="8" id="KW-0805">Transcription regulation</keyword>
<dbReference type="GO" id="GO:0005634">
    <property type="term" value="C:nucleus"/>
    <property type="evidence" value="ECO:0007669"/>
    <property type="project" value="UniProtKB-SubCell"/>
</dbReference>
<dbReference type="SMART" id="SM00355">
    <property type="entry name" value="ZnF_C2H2"/>
    <property type="match status" value="5"/>
</dbReference>
<dbReference type="Proteomes" id="UP001314229">
    <property type="component" value="Unassembled WGS sequence"/>
</dbReference>
<dbReference type="SUPFAM" id="SSF57667">
    <property type="entry name" value="beta-beta-alpha zinc fingers"/>
    <property type="match status" value="4"/>
</dbReference>
<sequence>MDWATPAAKLNPYTRARMSEAWQQHAVAPPPVVHTIAPGAENALGCAVYGIVLQPDATSLQQQQHAQHGQHGQQHSGSQQHGGGQHSQQQHPAQAQQTSLQVGTEGHKCGACGHDISHLANPHEHQCMVSQDRSFQCTQCMKIFHQATDLLEHQCVQVEQKPFVCGVCKMGFSLLTSLAQHHTSHNSANPMKCSICEKTYRPGSSGNVTPTSNTPQQPNSDGASASSSSSILPFPSHVHGMDNLFKCASCQKEFSQSGELLRHKCGESSNSSPDKPYKCDVCGKGYKKSSTLQRHQNSHCQEKPLKCSLCDRRFLSSSEFVQHRCDPFHPSFFSFLLFLPQPRRCLVSEDWRV</sequence>
<evidence type="ECO:0000256" key="6">
    <source>
        <dbReference type="ARBA" id="ARBA00022771"/>
    </source>
</evidence>
<keyword evidence="9" id="KW-0238">DNA-binding</keyword>
<keyword evidence="10" id="KW-0804">Transcription</keyword>
<keyword evidence="6 12" id="KW-0863">Zinc-finger</keyword>
<keyword evidence="16" id="KW-1185">Reference proteome</keyword>
<evidence type="ECO:0000313" key="16">
    <source>
        <dbReference type="Proteomes" id="UP001314229"/>
    </source>
</evidence>
<evidence type="ECO:0000256" key="4">
    <source>
        <dbReference type="ARBA" id="ARBA00022723"/>
    </source>
</evidence>
<comment type="function">
    <text evidence="1">May be involved in transcriptional regulation.</text>
</comment>